<reference evidence="1" key="1">
    <citation type="submission" date="2013-07" db="EMBL/GenBank/DDBJ databases">
        <title>The genome of an arbuscular mycorrhizal fungus provides insights into the evolution of the oldest plant symbiosis.</title>
        <authorList>
            <consortium name="DOE Joint Genome Institute"/>
            <person name="Tisserant E."/>
            <person name="Malbreil M."/>
            <person name="Kuo A."/>
            <person name="Kohler A."/>
            <person name="Symeonidi A."/>
            <person name="Balestrini R."/>
            <person name="Charron P."/>
            <person name="Duensing N."/>
            <person name="Frei-dit-Frey N."/>
            <person name="Gianinazzi-Pearson V."/>
            <person name="Gilbert B."/>
            <person name="Handa Y."/>
            <person name="Hijri M."/>
            <person name="Kaul R."/>
            <person name="Kawaguchi M."/>
            <person name="Krajinski F."/>
            <person name="Lammers P."/>
            <person name="Lapierre D."/>
            <person name="Masclaux F.G."/>
            <person name="Murat C."/>
            <person name="Morin E."/>
            <person name="Ndikumana S."/>
            <person name="Pagni M."/>
            <person name="Petitpierre D."/>
            <person name="Requena N."/>
            <person name="Rosikiewicz P."/>
            <person name="Riley R."/>
            <person name="Saito K."/>
            <person name="San Clemente H."/>
            <person name="Shapiro H."/>
            <person name="van Tuinen D."/>
            <person name="Becard G."/>
            <person name="Bonfante P."/>
            <person name="Paszkowski U."/>
            <person name="Shachar-Hill Y."/>
            <person name="Young J.P."/>
            <person name="Sanders I.R."/>
            <person name="Henrissat B."/>
            <person name="Rensing S.A."/>
            <person name="Grigoriev I.V."/>
            <person name="Corradi N."/>
            <person name="Roux C."/>
            <person name="Martin F."/>
        </authorList>
    </citation>
    <scope>NUCLEOTIDE SEQUENCE</scope>
    <source>
        <strain evidence="1">DAOM 197198</strain>
    </source>
</reference>
<dbReference type="AlphaFoldDB" id="U9TES0"/>
<dbReference type="HOGENOM" id="CLU_3088439_0_0_1"/>
<name>U9TES0_RHIID</name>
<sequence length="52" mass="6552">MEVYFEKREDLSFMKDEVKEFESYNIKVQNYDDLYIQRISMLRVYRDFLNSI</sequence>
<accession>U9TES0</accession>
<evidence type="ECO:0000313" key="1">
    <source>
        <dbReference type="EMBL" id="ESA06615.1"/>
    </source>
</evidence>
<organism evidence="1">
    <name type="scientific">Rhizophagus irregularis (strain DAOM 181602 / DAOM 197198 / MUCL 43194)</name>
    <name type="common">Arbuscular mycorrhizal fungus</name>
    <name type="synonym">Glomus intraradices</name>
    <dbReference type="NCBI Taxonomy" id="747089"/>
    <lineage>
        <taxon>Eukaryota</taxon>
        <taxon>Fungi</taxon>
        <taxon>Fungi incertae sedis</taxon>
        <taxon>Mucoromycota</taxon>
        <taxon>Glomeromycotina</taxon>
        <taxon>Glomeromycetes</taxon>
        <taxon>Glomerales</taxon>
        <taxon>Glomeraceae</taxon>
        <taxon>Rhizophagus</taxon>
    </lineage>
</organism>
<dbReference type="EMBL" id="KI291395">
    <property type="protein sequence ID" value="ESA06615.1"/>
    <property type="molecule type" value="Genomic_DNA"/>
</dbReference>
<gene>
    <name evidence="1" type="ORF">GLOINDRAFT_33953</name>
</gene>
<protein>
    <submittedName>
        <fullName evidence="1">Uncharacterized protein</fullName>
    </submittedName>
</protein>
<proteinExistence type="predicted"/>